<evidence type="ECO:0000256" key="4">
    <source>
        <dbReference type="RuleBase" id="RU362118"/>
    </source>
</evidence>
<evidence type="ECO:0000256" key="1">
    <source>
        <dbReference type="ARBA" id="ARBA00001933"/>
    </source>
</evidence>
<dbReference type="PANTHER" id="PTHR11808:SF15">
    <property type="entry name" value="CYSTATHIONINE GAMMA-LYASE"/>
    <property type="match status" value="1"/>
</dbReference>
<accession>A0ABU2J7C8</accession>
<dbReference type="InterPro" id="IPR054542">
    <property type="entry name" value="Cys_met_metab_PP"/>
</dbReference>
<proteinExistence type="inferred from homology"/>
<dbReference type="RefSeq" id="WP_311422053.1">
    <property type="nucleotide sequence ID" value="NZ_JAVREH010000005.1"/>
</dbReference>
<evidence type="ECO:0000313" key="7">
    <source>
        <dbReference type="Proteomes" id="UP001183176"/>
    </source>
</evidence>
<evidence type="ECO:0000256" key="2">
    <source>
        <dbReference type="ARBA" id="ARBA00009077"/>
    </source>
</evidence>
<comment type="similarity">
    <text evidence="2 4">Belongs to the trans-sulfuration enzymes family.</text>
</comment>
<evidence type="ECO:0000256" key="5">
    <source>
        <dbReference type="SAM" id="MobiDB-lite"/>
    </source>
</evidence>
<dbReference type="InterPro" id="IPR015421">
    <property type="entry name" value="PyrdxlP-dep_Trfase_major"/>
</dbReference>
<organism evidence="6 7">
    <name type="scientific">Jatrophihabitans lederbergiae</name>
    <dbReference type="NCBI Taxonomy" id="3075547"/>
    <lineage>
        <taxon>Bacteria</taxon>
        <taxon>Bacillati</taxon>
        <taxon>Actinomycetota</taxon>
        <taxon>Actinomycetes</taxon>
        <taxon>Jatrophihabitantales</taxon>
        <taxon>Jatrophihabitantaceae</taxon>
        <taxon>Jatrophihabitans</taxon>
    </lineage>
</organism>
<evidence type="ECO:0000313" key="6">
    <source>
        <dbReference type="EMBL" id="MDT0260896.1"/>
    </source>
</evidence>
<dbReference type="PANTHER" id="PTHR11808">
    <property type="entry name" value="TRANS-SULFURATION ENZYME FAMILY MEMBER"/>
    <property type="match status" value="1"/>
</dbReference>
<feature type="region of interest" description="Disordered" evidence="5">
    <location>
        <begin position="1"/>
        <end position="28"/>
    </location>
</feature>
<dbReference type="PROSITE" id="PS00868">
    <property type="entry name" value="CYS_MET_METAB_PP"/>
    <property type="match status" value="1"/>
</dbReference>
<evidence type="ECO:0000256" key="3">
    <source>
        <dbReference type="ARBA" id="ARBA00022898"/>
    </source>
</evidence>
<sequence length="368" mass="39033">MHPEALRPESVLVSAGRPERHPDEPMNQPVVLSSTFHAGGDRPYGREGNDTITALETALGALDGGTATTFSSGMAASTALIEGLPVGSVVVLPSSFFNYHRTLLDEQVRLGRLSLRIVDILDTEATTAGLDGASLLWLELPTNPMLAVPDLPALAAAARTHGVVSVVDATLATPLGIRPLEHGVDIVMHSATKWIAGHSDLVMGVLTARDEKAAQRIRNRRTLTGAVPGALEGYLALRGLRTLAVRLERACANAAVLAERLDAHPAVRTVHYLGRPDHPQADRIAMLLDNHGGLVSFELESVERADRLCAAVRLISHATSLGGVESLIERRGGYPGEAAQGTPATLVRLSVGIEHVEDLWTDLARALG</sequence>
<dbReference type="Gene3D" id="3.90.1150.10">
    <property type="entry name" value="Aspartate Aminotransferase, domain 1"/>
    <property type="match status" value="1"/>
</dbReference>
<dbReference type="EMBL" id="JAVREH010000005">
    <property type="protein sequence ID" value="MDT0260896.1"/>
    <property type="molecule type" value="Genomic_DNA"/>
</dbReference>
<dbReference type="InterPro" id="IPR000277">
    <property type="entry name" value="Cys/Met-Metab_PyrdxlP-dep_enz"/>
</dbReference>
<protein>
    <submittedName>
        <fullName evidence="6">PLP-dependent transferase</fullName>
    </submittedName>
</protein>
<gene>
    <name evidence="6" type="ORF">RM423_05760</name>
</gene>
<dbReference type="InterPro" id="IPR015422">
    <property type="entry name" value="PyrdxlP-dep_Trfase_small"/>
</dbReference>
<dbReference type="InterPro" id="IPR015424">
    <property type="entry name" value="PyrdxlP-dep_Trfase"/>
</dbReference>
<reference evidence="7" key="1">
    <citation type="submission" date="2023-07" db="EMBL/GenBank/DDBJ databases">
        <title>30 novel species of actinomycetes from the DSMZ collection.</title>
        <authorList>
            <person name="Nouioui I."/>
        </authorList>
    </citation>
    <scope>NUCLEOTIDE SEQUENCE [LARGE SCALE GENOMIC DNA]</scope>
    <source>
        <strain evidence="7">DSM 44399</strain>
    </source>
</reference>
<keyword evidence="7" id="KW-1185">Reference proteome</keyword>
<name>A0ABU2J7C8_9ACTN</name>
<dbReference type="SUPFAM" id="SSF53383">
    <property type="entry name" value="PLP-dependent transferases"/>
    <property type="match status" value="1"/>
</dbReference>
<dbReference type="PIRSF" id="PIRSF001434">
    <property type="entry name" value="CGS"/>
    <property type="match status" value="1"/>
</dbReference>
<dbReference type="GO" id="GO:0016740">
    <property type="term" value="F:transferase activity"/>
    <property type="evidence" value="ECO:0007669"/>
    <property type="project" value="UniProtKB-KW"/>
</dbReference>
<comment type="caution">
    <text evidence="6">The sequence shown here is derived from an EMBL/GenBank/DDBJ whole genome shotgun (WGS) entry which is preliminary data.</text>
</comment>
<keyword evidence="6" id="KW-0808">Transferase</keyword>
<dbReference type="Pfam" id="PF01053">
    <property type="entry name" value="Cys_Met_Meta_PP"/>
    <property type="match status" value="1"/>
</dbReference>
<comment type="cofactor">
    <cofactor evidence="1 4">
        <name>pyridoxal 5'-phosphate</name>
        <dbReference type="ChEBI" id="CHEBI:597326"/>
    </cofactor>
</comment>
<dbReference type="Proteomes" id="UP001183176">
    <property type="component" value="Unassembled WGS sequence"/>
</dbReference>
<dbReference type="Gene3D" id="3.40.640.10">
    <property type="entry name" value="Type I PLP-dependent aspartate aminotransferase-like (Major domain)"/>
    <property type="match status" value="1"/>
</dbReference>
<keyword evidence="3 4" id="KW-0663">Pyridoxal phosphate</keyword>